<comment type="caution">
    <text evidence="2">The sequence shown here is derived from an EMBL/GenBank/DDBJ whole genome shotgun (WGS) entry which is preliminary data.</text>
</comment>
<dbReference type="InterPro" id="IPR002711">
    <property type="entry name" value="HNH"/>
</dbReference>
<name>A0A931E521_9CORY</name>
<dbReference type="EMBL" id="JADOUE010000001">
    <property type="protein sequence ID" value="MBG6122568.1"/>
    <property type="molecule type" value="Genomic_DNA"/>
</dbReference>
<feature type="domain" description="HNH nuclease" evidence="1">
    <location>
        <begin position="310"/>
        <end position="362"/>
    </location>
</feature>
<proteinExistence type="predicted"/>
<dbReference type="InterPro" id="IPR003615">
    <property type="entry name" value="HNH_nuc"/>
</dbReference>
<dbReference type="AlphaFoldDB" id="A0A931E521"/>
<accession>A0A931E521</accession>
<dbReference type="SMART" id="SM00507">
    <property type="entry name" value="HNHc"/>
    <property type="match status" value="1"/>
</dbReference>
<evidence type="ECO:0000259" key="1">
    <source>
        <dbReference type="SMART" id="SM00507"/>
    </source>
</evidence>
<dbReference type="GO" id="GO:0004519">
    <property type="term" value="F:endonuclease activity"/>
    <property type="evidence" value="ECO:0007669"/>
    <property type="project" value="InterPro"/>
</dbReference>
<keyword evidence="3" id="KW-1185">Reference proteome</keyword>
<dbReference type="Gene3D" id="1.10.30.50">
    <property type="match status" value="1"/>
</dbReference>
<reference evidence="2" key="1">
    <citation type="submission" date="2020-11" db="EMBL/GenBank/DDBJ databases">
        <title>Sequencing the genomes of 1000 actinobacteria strains.</title>
        <authorList>
            <person name="Klenk H.-P."/>
        </authorList>
    </citation>
    <scope>NUCLEOTIDE SEQUENCE</scope>
    <source>
        <strain evidence="2">DSM 45632</strain>
    </source>
</reference>
<evidence type="ECO:0000313" key="2">
    <source>
        <dbReference type="EMBL" id="MBG6122568.1"/>
    </source>
</evidence>
<dbReference type="Proteomes" id="UP000658613">
    <property type="component" value="Unassembled WGS sequence"/>
</dbReference>
<organism evidence="2 3">
    <name type="scientific">Corynebacterium aquatimens</name>
    <dbReference type="NCBI Taxonomy" id="1190508"/>
    <lineage>
        <taxon>Bacteria</taxon>
        <taxon>Bacillati</taxon>
        <taxon>Actinomycetota</taxon>
        <taxon>Actinomycetes</taxon>
        <taxon>Mycobacteriales</taxon>
        <taxon>Corynebacteriaceae</taxon>
        <taxon>Corynebacterium</taxon>
    </lineage>
</organism>
<evidence type="ECO:0000313" key="3">
    <source>
        <dbReference type="Proteomes" id="UP000658613"/>
    </source>
</evidence>
<dbReference type="GO" id="GO:0003676">
    <property type="term" value="F:nucleic acid binding"/>
    <property type="evidence" value="ECO:0007669"/>
    <property type="project" value="InterPro"/>
</dbReference>
<dbReference type="GO" id="GO:0008270">
    <property type="term" value="F:zinc ion binding"/>
    <property type="evidence" value="ECO:0007669"/>
    <property type="project" value="InterPro"/>
</dbReference>
<dbReference type="CDD" id="cd00085">
    <property type="entry name" value="HNHc"/>
    <property type="match status" value="1"/>
</dbReference>
<protein>
    <recommendedName>
        <fullName evidence="1">HNH nuclease domain-containing protein</fullName>
    </recommendedName>
</protein>
<gene>
    <name evidence="2" type="ORF">IW254_001537</name>
</gene>
<sequence>MTTDNTGTDHDEGGAYFRTELESDPVAEAATFMRMMEAEIFGDYAHGWMDIDDLEVHVESLARSTGWGRQRVTKGIFAYKRLDDLPLLREMQEVHHRLDLGRLIAIDETLNQLGPDAGYSVMCEFDLMLCCLLDPQRPAQELPSPRVIKERIKKLIASMDAGIAHDEEKREEREKKGNAAKKTIELTVSSAEEVGRAAMTLSADSTTITALTAVIEKTARELKLGKGEAARQIILGETDPALGAKLYGFVALDATGAPVPGESIYFPRFGWTDAIGNEAFESLVAEEDCAIVNLLDVADQETEAYVPTESMRAYVIARDGTCIWPGCGMAAERCQLDHRVPFDEGGKTTPNNLFALCQHHHNLKTQRRATYIPDPESGEIVWLFNDGTYSKVMQDGFLYNQLSTRTAGWGSTSLAEKRREIAVEAEFLARGHAILDACEEAADEDEFWEGIKALQALEKEYERFFPFDPVAPEGVEFEPWDRLEQGPTESVR</sequence>
<dbReference type="RefSeq" id="WP_196824942.1">
    <property type="nucleotide sequence ID" value="NZ_CP046980.1"/>
</dbReference>
<dbReference type="Pfam" id="PF01844">
    <property type="entry name" value="HNH"/>
    <property type="match status" value="1"/>
</dbReference>